<dbReference type="OrthoDB" id="43978at2759"/>
<gene>
    <name evidence="8" type="ORF">TrLO_g7884</name>
</gene>
<dbReference type="Gene3D" id="4.10.1000.10">
    <property type="entry name" value="Zinc finger, CCCH-type"/>
    <property type="match status" value="1"/>
</dbReference>
<dbReference type="EMBL" id="BRXW01000500">
    <property type="protein sequence ID" value="GMH60591.1"/>
    <property type="molecule type" value="Genomic_DNA"/>
</dbReference>
<feature type="zinc finger region" description="C3H1-type" evidence="5">
    <location>
        <begin position="378"/>
        <end position="401"/>
    </location>
</feature>
<dbReference type="InterPro" id="IPR045877">
    <property type="entry name" value="ZFP36-like"/>
</dbReference>
<feature type="zinc finger region" description="C3H1-type" evidence="5">
    <location>
        <begin position="325"/>
        <end position="353"/>
    </location>
</feature>
<feature type="compositionally biased region" description="Polar residues" evidence="6">
    <location>
        <begin position="879"/>
        <end position="891"/>
    </location>
</feature>
<dbReference type="InterPro" id="IPR036855">
    <property type="entry name" value="Znf_CCCH_sf"/>
</dbReference>
<feature type="domain" description="C3H1-type" evidence="7">
    <location>
        <begin position="378"/>
        <end position="401"/>
    </location>
</feature>
<feature type="region of interest" description="Disordered" evidence="6">
    <location>
        <begin position="578"/>
        <end position="604"/>
    </location>
</feature>
<evidence type="ECO:0000256" key="1">
    <source>
        <dbReference type="ARBA" id="ARBA00022723"/>
    </source>
</evidence>
<dbReference type="InterPro" id="IPR000571">
    <property type="entry name" value="Znf_CCCH"/>
</dbReference>
<feature type="region of interest" description="Disordered" evidence="6">
    <location>
        <begin position="866"/>
        <end position="925"/>
    </location>
</feature>
<keyword evidence="1 5" id="KW-0479">Metal-binding</keyword>
<dbReference type="GO" id="GO:0008270">
    <property type="term" value="F:zinc ion binding"/>
    <property type="evidence" value="ECO:0007669"/>
    <property type="project" value="UniProtKB-KW"/>
</dbReference>
<evidence type="ECO:0000256" key="5">
    <source>
        <dbReference type="PROSITE-ProRule" id="PRU00723"/>
    </source>
</evidence>
<keyword evidence="4 5" id="KW-0862">Zinc</keyword>
<proteinExistence type="predicted"/>
<keyword evidence="9" id="KW-1185">Reference proteome</keyword>
<reference evidence="9" key="1">
    <citation type="journal article" date="2023" name="Commun. Biol.">
        <title>Genome analysis of Parmales, the sister group of diatoms, reveals the evolutionary specialization of diatoms from phago-mixotrophs to photoautotrophs.</title>
        <authorList>
            <person name="Ban H."/>
            <person name="Sato S."/>
            <person name="Yoshikawa S."/>
            <person name="Yamada K."/>
            <person name="Nakamura Y."/>
            <person name="Ichinomiya M."/>
            <person name="Sato N."/>
            <person name="Blanc-Mathieu R."/>
            <person name="Endo H."/>
            <person name="Kuwata A."/>
            <person name="Ogata H."/>
        </authorList>
    </citation>
    <scope>NUCLEOTIDE SEQUENCE [LARGE SCALE GENOMIC DNA]</scope>
    <source>
        <strain evidence="9">NIES 3700</strain>
    </source>
</reference>
<feature type="region of interest" description="Disordered" evidence="6">
    <location>
        <begin position="276"/>
        <end position="314"/>
    </location>
</feature>
<feature type="compositionally biased region" description="Polar residues" evidence="6">
    <location>
        <begin position="276"/>
        <end position="286"/>
    </location>
</feature>
<feature type="compositionally biased region" description="Polar residues" evidence="6">
    <location>
        <begin position="587"/>
        <end position="600"/>
    </location>
</feature>
<dbReference type="SUPFAM" id="SSF90229">
    <property type="entry name" value="CCCH zinc finger"/>
    <property type="match status" value="1"/>
</dbReference>
<name>A0A9W6ZVT1_9STRA</name>
<feature type="region of interest" description="Disordered" evidence="6">
    <location>
        <begin position="1"/>
        <end position="28"/>
    </location>
</feature>
<feature type="domain" description="C3H1-type" evidence="7">
    <location>
        <begin position="325"/>
        <end position="353"/>
    </location>
</feature>
<keyword evidence="3 5" id="KW-0863">Zinc-finger</keyword>
<accession>A0A9W6ZVT1</accession>
<comment type="caution">
    <text evidence="8">The sequence shown here is derived from an EMBL/GenBank/DDBJ whole genome shotgun (WGS) entry which is preliminary data.</text>
</comment>
<dbReference type="Proteomes" id="UP001165122">
    <property type="component" value="Unassembled WGS sequence"/>
</dbReference>
<evidence type="ECO:0000313" key="8">
    <source>
        <dbReference type="EMBL" id="GMH60591.1"/>
    </source>
</evidence>
<evidence type="ECO:0000256" key="6">
    <source>
        <dbReference type="SAM" id="MobiDB-lite"/>
    </source>
</evidence>
<keyword evidence="2" id="KW-0677">Repeat</keyword>
<protein>
    <recommendedName>
        <fullName evidence="7">C3H1-type domain-containing protein</fullName>
    </recommendedName>
</protein>
<dbReference type="PROSITE" id="PS50103">
    <property type="entry name" value="ZF_C3H1"/>
    <property type="match status" value="2"/>
</dbReference>
<sequence length="925" mass="101131">MISPSPAALESGRPGTPFSPPSVASTSGSLSSVVFTPLGEDERAEVFGRPCSPLFMSPFSVSESLTSVVSPLSVKGAEFVPVDEMERLSGAGCSPQDLGGHEGDRFGLSILEEVNEPKFTGAASFDDTEFSFVTPGSNFEGGASHRRLRPRPTRPPIVSVAKIESQGLGELSGLKPAGVDTGNSIRNESRAARPFLPAPATTRRVEVLTPPKGTTLNPCSKPFISPLRSPRSLITSVYSSFQNCSSPVPLSPAAFLPTAKKRNPARSPTNFCLLNASRGHNPSASSDGRAVQGRDESTNDTSKGGLGTKGLVPQNLRGDPFRRAKVKTELCLHFKRGKVCPFGDKCNYAHGEEELKYTTLMDMERAGLAEAKSFRCLPCFSWICTGACPFGQRCSNIHDPRAIGAVSSWLPHTDVPIANLPTSVNVDALYHTRHALVPPVIKMPCRLPSPEKLESNEIRKSMLQVQLLLHETLSKPFVYSPTHFINNELCMIHGQYGACRLGEPINNVAIRIKAFAEPALQQSPSTSNATKCPDKGGNADLLVLDVSFGAKADEKSPPRMLLFNPDLTTIRQCTLQSVKKHKRQSRQGRTASSPTSQSPVPLTDYSEPLARQINIAAEKTSMFSVLSTSEAEWVEFHRACLSYELCSTTTRRDASCGDTVDALDVVYERLQEEHRGLTGMSQAWHWPVCNDRSITTEETLVPDVSREYEFPSADPSTETNANANPNAIRNIVLQLIYASFIRWTSSIVPTSNKRPGSGHNAVQNTPRVAKTRLPVFSKLSVKAGNGFREETLEELSKGFHLLPQMPWEGLFDERDVKQWKDVISHYSTNNCNLFDDVVPITPSPMHFAAAAAATASPMSSFAQAQHSTQHVPPDYRRQQLPSSPPSFSRTRANFPFGDKKNESRRSRCSSLTNDNEMYSSVQHEF</sequence>
<feature type="compositionally biased region" description="Polar residues" evidence="6">
    <location>
        <begin position="908"/>
        <end position="925"/>
    </location>
</feature>
<dbReference type="GO" id="GO:0003729">
    <property type="term" value="F:mRNA binding"/>
    <property type="evidence" value="ECO:0007669"/>
    <property type="project" value="InterPro"/>
</dbReference>
<evidence type="ECO:0000256" key="2">
    <source>
        <dbReference type="ARBA" id="ARBA00022737"/>
    </source>
</evidence>
<evidence type="ECO:0000259" key="7">
    <source>
        <dbReference type="PROSITE" id="PS50103"/>
    </source>
</evidence>
<dbReference type="AlphaFoldDB" id="A0A9W6ZVT1"/>
<dbReference type="SMART" id="SM00356">
    <property type="entry name" value="ZnF_C3H1"/>
    <property type="match status" value="2"/>
</dbReference>
<dbReference type="PANTHER" id="PTHR12547">
    <property type="entry name" value="CCCH ZINC FINGER/TIS11-RELATED"/>
    <property type="match status" value="1"/>
</dbReference>
<evidence type="ECO:0000256" key="4">
    <source>
        <dbReference type="ARBA" id="ARBA00022833"/>
    </source>
</evidence>
<dbReference type="Pfam" id="PF00642">
    <property type="entry name" value="zf-CCCH"/>
    <property type="match status" value="1"/>
</dbReference>
<evidence type="ECO:0000256" key="3">
    <source>
        <dbReference type="ARBA" id="ARBA00022771"/>
    </source>
</evidence>
<evidence type="ECO:0000313" key="9">
    <source>
        <dbReference type="Proteomes" id="UP001165122"/>
    </source>
</evidence>
<dbReference type="PANTHER" id="PTHR12547:SF18">
    <property type="entry name" value="PROTEIN TIS11"/>
    <property type="match status" value="1"/>
</dbReference>
<organism evidence="8 9">
    <name type="scientific">Triparma laevis f. longispina</name>
    <dbReference type="NCBI Taxonomy" id="1714387"/>
    <lineage>
        <taxon>Eukaryota</taxon>
        <taxon>Sar</taxon>
        <taxon>Stramenopiles</taxon>
        <taxon>Ochrophyta</taxon>
        <taxon>Bolidophyceae</taxon>
        <taxon>Parmales</taxon>
        <taxon>Triparmaceae</taxon>
        <taxon>Triparma</taxon>
    </lineage>
</organism>